<dbReference type="SUPFAM" id="SSF82784">
    <property type="entry name" value="OsmC-like"/>
    <property type="match status" value="1"/>
</dbReference>
<dbReference type="Gene3D" id="2.20.25.10">
    <property type="match status" value="1"/>
</dbReference>
<evidence type="ECO:0000256" key="2">
    <source>
        <dbReference type="SAM" id="MobiDB-lite"/>
    </source>
</evidence>
<dbReference type="AlphaFoldDB" id="A0A193GET0"/>
<protein>
    <submittedName>
        <fullName evidence="3">Peroxiredoxin</fullName>
    </submittedName>
</protein>
<dbReference type="InterPro" id="IPR015946">
    <property type="entry name" value="KH_dom-like_a/b"/>
</dbReference>
<feature type="region of interest" description="Disordered" evidence="2">
    <location>
        <begin position="11"/>
        <end position="46"/>
    </location>
</feature>
<sequence>MSHALETVLYTAETRTTGGRDGRGTSSDGALDVQLGSPGSGKPGTNPEQLFAVGWSACFMGAIQLAGRKLNIKVPEDVAVQASVSLGKTSGGANYALAAKLRVALPGLDDAQKRSLVDEAHQTCPYSRATRGNIDVEIAVA</sequence>
<dbReference type="InterPro" id="IPR036102">
    <property type="entry name" value="OsmC/Ohrsf"/>
</dbReference>
<dbReference type="KEGG" id="bfz:BAU07_12425"/>
<dbReference type="GO" id="GO:0006979">
    <property type="term" value="P:response to oxidative stress"/>
    <property type="evidence" value="ECO:0007669"/>
    <property type="project" value="InterPro"/>
</dbReference>
<dbReference type="Proteomes" id="UP000091926">
    <property type="component" value="Chromosome"/>
</dbReference>
<keyword evidence="4" id="KW-1185">Reference proteome</keyword>
<organism evidence="3 4">
    <name type="scientific">Bordetella flabilis</name>
    <dbReference type="NCBI Taxonomy" id="463014"/>
    <lineage>
        <taxon>Bacteria</taxon>
        <taxon>Pseudomonadati</taxon>
        <taxon>Pseudomonadota</taxon>
        <taxon>Betaproteobacteria</taxon>
        <taxon>Burkholderiales</taxon>
        <taxon>Alcaligenaceae</taxon>
        <taxon>Bordetella</taxon>
    </lineage>
</organism>
<evidence type="ECO:0000256" key="1">
    <source>
        <dbReference type="ARBA" id="ARBA00007378"/>
    </source>
</evidence>
<dbReference type="OrthoDB" id="9797508at2"/>
<dbReference type="PANTHER" id="PTHR33797">
    <property type="entry name" value="ORGANIC HYDROPEROXIDE RESISTANCE PROTEIN-LIKE"/>
    <property type="match status" value="1"/>
</dbReference>
<dbReference type="PANTHER" id="PTHR33797:SF2">
    <property type="entry name" value="ORGANIC HYDROPEROXIDE RESISTANCE PROTEIN-LIKE"/>
    <property type="match status" value="1"/>
</dbReference>
<dbReference type="Gene3D" id="3.30.300.20">
    <property type="match status" value="1"/>
</dbReference>
<evidence type="ECO:0000313" key="3">
    <source>
        <dbReference type="EMBL" id="ANN77799.1"/>
    </source>
</evidence>
<dbReference type="STRING" id="463014.BAU07_12425"/>
<dbReference type="Pfam" id="PF02566">
    <property type="entry name" value="OsmC"/>
    <property type="match status" value="1"/>
</dbReference>
<evidence type="ECO:0000313" key="4">
    <source>
        <dbReference type="Proteomes" id="UP000091926"/>
    </source>
</evidence>
<reference evidence="3 4" key="1">
    <citation type="submission" date="2016-06" db="EMBL/GenBank/DDBJ databases">
        <title>Complete genome sequences of Bordetella bronchialis and Bordetella flabilis.</title>
        <authorList>
            <person name="LiPuma J.J."/>
            <person name="Spilker T."/>
        </authorList>
    </citation>
    <scope>NUCLEOTIDE SEQUENCE [LARGE SCALE GENOMIC DNA]</scope>
    <source>
        <strain evidence="3 4">AU10664</strain>
    </source>
</reference>
<dbReference type="EMBL" id="CP016172">
    <property type="protein sequence ID" value="ANN77799.1"/>
    <property type="molecule type" value="Genomic_DNA"/>
</dbReference>
<dbReference type="InterPro" id="IPR019953">
    <property type="entry name" value="OHR"/>
</dbReference>
<dbReference type="InterPro" id="IPR003718">
    <property type="entry name" value="OsmC/Ohr_fam"/>
</dbReference>
<dbReference type="NCBIfam" id="TIGR03561">
    <property type="entry name" value="organ_hyd_perox"/>
    <property type="match status" value="1"/>
</dbReference>
<proteinExistence type="inferred from homology"/>
<dbReference type="RefSeq" id="WP_066658046.1">
    <property type="nucleotide sequence ID" value="NZ_CBCSCL010000049.1"/>
</dbReference>
<comment type="similarity">
    <text evidence="1">Belongs to the OsmC/Ohr family.</text>
</comment>
<gene>
    <name evidence="3" type="ORF">BAU07_12425</name>
</gene>
<name>A0A193GET0_9BORD</name>
<accession>A0A193GET0</accession>